<keyword evidence="2" id="KW-1185">Reference proteome</keyword>
<sequence length="48" mass="5644">MTSVHLGVELLYNNRSYRYIRSQGDRCSQLLRKLILQRQVSLPISSLH</sequence>
<gene>
    <name evidence="1" type="ORF">Krac_7987</name>
</gene>
<dbReference type="EMBL" id="ADVG01000002">
    <property type="protein sequence ID" value="EFH86676.1"/>
    <property type="molecule type" value="Genomic_DNA"/>
</dbReference>
<comment type="caution">
    <text evidence="1">The sequence shown here is derived from an EMBL/GenBank/DDBJ whole genome shotgun (WGS) entry which is preliminary data.</text>
</comment>
<protein>
    <submittedName>
        <fullName evidence="1">Uncharacterized protein</fullName>
    </submittedName>
</protein>
<evidence type="ECO:0000313" key="2">
    <source>
        <dbReference type="Proteomes" id="UP000004508"/>
    </source>
</evidence>
<proteinExistence type="predicted"/>
<evidence type="ECO:0000313" key="1">
    <source>
        <dbReference type="EMBL" id="EFH86676.1"/>
    </source>
</evidence>
<reference evidence="1 2" key="1">
    <citation type="journal article" date="2011" name="Stand. Genomic Sci.">
        <title>Non-contiguous finished genome sequence and contextual data of the filamentous soil bacterium Ktedonobacter racemifer type strain (SOSP1-21).</title>
        <authorList>
            <person name="Chang Y.J."/>
            <person name="Land M."/>
            <person name="Hauser L."/>
            <person name="Chertkov O."/>
            <person name="Del Rio T.G."/>
            <person name="Nolan M."/>
            <person name="Copeland A."/>
            <person name="Tice H."/>
            <person name="Cheng J.F."/>
            <person name="Lucas S."/>
            <person name="Han C."/>
            <person name="Goodwin L."/>
            <person name="Pitluck S."/>
            <person name="Ivanova N."/>
            <person name="Ovchinikova G."/>
            <person name="Pati A."/>
            <person name="Chen A."/>
            <person name="Palaniappan K."/>
            <person name="Mavromatis K."/>
            <person name="Liolios K."/>
            <person name="Brettin T."/>
            <person name="Fiebig A."/>
            <person name="Rohde M."/>
            <person name="Abt B."/>
            <person name="Goker M."/>
            <person name="Detter J.C."/>
            <person name="Woyke T."/>
            <person name="Bristow J."/>
            <person name="Eisen J.A."/>
            <person name="Markowitz V."/>
            <person name="Hugenholtz P."/>
            <person name="Kyrpides N.C."/>
            <person name="Klenk H.P."/>
            <person name="Lapidus A."/>
        </authorList>
    </citation>
    <scope>NUCLEOTIDE SEQUENCE [LARGE SCALE GENOMIC DNA]</scope>
    <source>
        <strain evidence="2">DSM 44963</strain>
    </source>
</reference>
<dbReference type="AlphaFoldDB" id="D6TLM6"/>
<dbReference type="STRING" id="485913.Krac_7987"/>
<name>D6TLM6_KTERA</name>
<dbReference type="Proteomes" id="UP000004508">
    <property type="component" value="Unassembled WGS sequence"/>
</dbReference>
<organism evidence="1 2">
    <name type="scientific">Ktedonobacter racemifer DSM 44963</name>
    <dbReference type="NCBI Taxonomy" id="485913"/>
    <lineage>
        <taxon>Bacteria</taxon>
        <taxon>Bacillati</taxon>
        <taxon>Chloroflexota</taxon>
        <taxon>Ktedonobacteria</taxon>
        <taxon>Ktedonobacterales</taxon>
        <taxon>Ktedonobacteraceae</taxon>
        <taxon>Ktedonobacter</taxon>
    </lineage>
</organism>
<dbReference type="InParanoid" id="D6TLM6"/>
<accession>D6TLM6</accession>